<name>A0AA42LH08_9BURK</name>
<dbReference type="GO" id="GO:0051920">
    <property type="term" value="F:peroxiredoxin activity"/>
    <property type="evidence" value="ECO:0007669"/>
    <property type="project" value="InterPro"/>
</dbReference>
<dbReference type="RefSeq" id="WP_279993558.1">
    <property type="nucleotide sequence ID" value="NZ_CBFGSQ010000101.1"/>
</dbReference>
<protein>
    <submittedName>
        <fullName evidence="2">Carboxymuconolactone decarboxylase family protein</fullName>
    </submittedName>
</protein>
<dbReference type="Proteomes" id="UP001161094">
    <property type="component" value="Unassembled WGS sequence"/>
</dbReference>
<sequence length="116" mass="12355">MSNIDFSRPREAARAFTPALSAFVDNTLYPDIWSDPALAPRDRSLITVAALIAAGHTDELPAHLRRAVGNGLTQNELSAAITHLAFYVGFPAAITASAIAQATLAVSHESDLKDKQ</sequence>
<dbReference type="PANTHER" id="PTHR33570:SF9">
    <property type="entry name" value="BLL4600 PROTEIN"/>
    <property type="match status" value="1"/>
</dbReference>
<gene>
    <name evidence="2" type="ORF">N5D93_01475</name>
</gene>
<evidence type="ECO:0000313" key="2">
    <source>
        <dbReference type="EMBL" id="MDH0734458.1"/>
    </source>
</evidence>
<dbReference type="SUPFAM" id="SSF69118">
    <property type="entry name" value="AhpD-like"/>
    <property type="match status" value="1"/>
</dbReference>
<evidence type="ECO:0000259" key="1">
    <source>
        <dbReference type="Pfam" id="PF02627"/>
    </source>
</evidence>
<dbReference type="Pfam" id="PF02627">
    <property type="entry name" value="CMD"/>
    <property type="match status" value="1"/>
</dbReference>
<feature type="domain" description="Carboxymuconolactone decarboxylase-like" evidence="1">
    <location>
        <begin position="18"/>
        <end position="101"/>
    </location>
</feature>
<dbReference type="InterPro" id="IPR052512">
    <property type="entry name" value="4CMD/NDH-1_regulator"/>
</dbReference>
<dbReference type="InterPro" id="IPR029032">
    <property type="entry name" value="AhpD-like"/>
</dbReference>
<dbReference type="InterPro" id="IPR003779">
    <property type="entry name" value="CMD-like"/>
</dbReference>
<dbReference type="Gene3D" id="1.20.1290.10">
    <property type="entry name" value="AhpD-like"/>
    <property type="match status" value="1"/>
</dbReference>
<evidence type="ECO:0000313" key="3">
    <source>
        <dbReference type="Proteomes" id="UP001161094"/>
    </source>
</evidence>
<comment type="caution">
    <text evidence="2">The sequence shown here is derived from an EMBL/GenBank/DDBJ whole genome shotgun (WGS) entry which is preliminary data.</text>
</comment>
<organism evidence="2 3">
    <name type="scientific">Achromobacter spanius</name>
    <dbReference type="NCBI Taxonomy" id="217203"/>
    <lineage>
        <taxon>Bacteria</taxon>
        <taxon>Pseudomonadati</taxon>
        <taxon>Pseudomonadota</taxon>
        <taxon>Betaproteobacteria</taxon>
        <taxon>Burkholderiales</taxon>
        <taxon>Alcaligenaceae</taxon>
        <taxon>Achromobacter</taxon>
    </lineage>
</organism>
<proteinExistence type="predicted"/>
<dbReference type="PANTHER" id="PTHR33570">
    <property type="entry name" value="4-CARBOXYMUCONOLACTONE DECARBOXYLASE FAMILY PROTEIN"/>
    <property type="match status" value="1"/>
</dbReference>
<reference evidence="2" key="1">
    <citation type="submission" date="2022-09" db="EMBL/GenBank/DDBJ databases">
        <title>Intensive care unit water sources are persistently colonized with multi-drug resistant bacteria and are the site of extensive horizontal gene transfer of antibiotic resistance genes.</title>
        <authorList>
            <person name="Diorio-Toth L."/>
        </authorList>
    </citation>
    <scope>NUCLEOTIDE SEQUENCE</scope>
    <source>
        <strain evidence="2">GD03843</strain>
    </source>
</reference>
<accession>A0AA42LH08</accession>
<dbReference type="AlphaFoldDB" id="A0AA42LH08"/>
<dbReference type="EMBL" id="JAOCDZ010000001">
    <property type="protein sequence ID" value="MDH0734458.1"/>
    <property type="molecule type" value="Genomic_DNA"/>
</dbReference>